<dbReference type="AlphaFoldDB" id="A0AAE1XZM5"/>
<keyword evidence="2" id="KW-1185">Reference proteome</keyword>
<name>A0AAE1XZM5_9LAMI</name>
<sequence length="148" mass="16836">MMYMNVLMEFDTMEESCVVLLTSKRLSYVIKFNWRRDVTKCAVASPITSLSVVRPVDQRLQFKKPVKQCLQFNKNVWSGPVGLKPLRLQYHPVQGSSISSASRAKHASVICAAALNANMCCRATQTVNTSIIYHYCCTYPRKRKVPRT</sequence>
<organism evidence="1 2">
    <name type="scientific">Sesamum alatum</name>
    <dbReference type="NCBI Taxonomy" id="300844"/>
    <lineage>
        <taxon>Eukaryota</taxon>
        <taxon>Viridiplantae</taxon>
        <taxon>Streptophyta</taxon>
        <taxon>Embryophyta</taxon>
        <taxon>Tracheophyta</taxon>
        <taxon>Spermatophyta</taxon>
        <taxon>Magnoliopsida</taxon>
        <taxon>eudicotyledons</taxon>
        <taxon>Gunneridae</taxon>
        <taxon>Pentapetalae</taxon>
        <taxon>asterids</taxon>
        <taxon>lamiids</taxon>
        <taxon>Lamiales</taxon>
        <taxon>Pedaliaceae</taxon>
        <taxon>Sesamum</taxon>
    </lineage>
</organism>
<reference evidence="1" key="1">
    <citation type="submission" date="2020-06" db="EMBL/GenBank/DDBJ databases">
        <authorList>
            <person name="Li T."/>
            <person name="Hu X."/>
            <person name="Zhang T."/>
            <person name="Song X."/>
            <person name="Zhang H."/>
            <person name="Dai N."/>
            <person name="Sheng W."/>
            <person name="Hou X."/>
            <person name="Wei L."/>
        </authorList>
    </citation>
    <scope>NUCLEOTIDE SEQUENCE</scope>
    <source>
        <strain evidence="1">3651</strain>
        <tissue evidence="1">Leaf</tissue>
    </source>
</reference>
<gene>
    <name evidence="1" type="ORF">Salat_2036700</name>
</gene>
<comment type="caution">
    <text evidence="1">The sequence shown here is derived from an EMBL/GenBank/DDBJ whole genome shotgun (WGS) entry which is preliminary data.</text>
</comment>
<dbReference type="Proteomes" id="UP001293254">
    <property type="component" value="Unassembled WGS sequence"/>
</dbReference>
<reference evidence="1" key="2">
    <citation type="journal article" date="2024" name="Plant">
        <title>Genomic evolution and insights into agronomic trait innovations of Sesamum species.</title>
        <authorList>
            <person name="Miao H."/>
            <person name="Wang L."/>
            <person name="Qu L."/>
            <person name="Liu H."/>
            <person name="Sun Y."/>
            <person name="Le M."/>
            <person name="Wang Q."/>
            <person name="Wei S."/>
            <person name="Zheng Y."/>
            <person name="Lin W."/>
            <person name="Duan Y."/>
            <person name="Cao H."/>
            <person name="Xiong S."/>
            <person name="Wang X."/>
            <person name="Wei L."/>
            <person name="Li C."/>
            <person name="Ma Q."/>
            <person name="Ju M."/>
            <person name="Zhao R."/>
            <person name="Li G."/>
            <person name="Mu C."/>
            <person name="Tian Q."/>
            <person name="Mei H."/>
            <person name="Zhang T."/>
            <person name="Gao T."/>
            <person name="Zhang H."/>
        </authorList>
    </citation>
    <scope>NUCLEOTIDE SEQUENCE</scope>
    <source>
        <strain evidence="1">3651</strain>
    </source>
</reference>
<protein>
    <submittedName>
        <fullName evidence="1">Uncharacterized protein</fullName>
    </submittedName>
</protein>
<evidence type="ECO:0000313" key="1">
    <source>
        <dbReference type="EMBL" id="KAK4420862.1"/>
    </source>
</evidence>
<proteinExistence type="predicted"/>
<dbReference type="EMBL" id="JACGWO010000008">
    <property type="protein sequence ID" value="KAK4420862.1"/>
    <property type="molecule type" value="Genomic_DNA"/>
</dbReference>
<accession>A0AAE1XZM5</accession>
<evidence type="ECO:0000313" key="2">
    <source>
        <dbReference type="Proteomes" id="UP001293254"/>
    </source>
</evidence>